<dbReference type="RefSeq" id="WP_197726509.1">
    <property type="nucleotide sequence ID" value="NZ_AP019400.1"/>
</dbReference>
<organism evidence="2 3">
    <name type="scientific">Cohnella abietis</name>
    <dbReference type="NCBI Taxonomy" id="2507935"/>
    <lineage>
        <taxon>Bacteria</taxon>
        <taxon>Bacillati</taxon>
        <taxon>Bacillota</taxon>
        <taxon>Bacilli</taxon>
        <taxon>Bacillales</taxon>
        <taxon>Paenibacillaceae</taxon>
        <taxon>Cohnella</taxon>
    </lineage>
</organism>
<evidence type="ECO:0000259" key="1">
    <source>
        <dbReference type="Pfam" id="PF12708"/>
    </source>
</evidence>
<dbReference type="SUPFAM" id="SSF51126">
    <property type="entry name" value="Pectin lyase-like"/>
    <property type="match status" value="1"/>
</dbReference>
<evidence type="ECO:0000313" key="3">
    <source>
        <dbReference type="Proteomes" id="UP000289856"/>
    </source>
</evidence>
<dbReference type="EMBL" id="AP019400">
    <property type="protein sequence ID" value="BBI31794.1"/>
    <property type="molecule type" value="Genomic_DNA"/>
</dbReference>
<dbReference type="KEGG" id="cohn:KCTCHS21_11930"/>
<dbReference type="Pfam" id="PF12708">
    <property type="entry name" value="Pect-lyase_RHGA_epim"/>
    <property type="match status" value="1"/>
</dbReference>
<sequence length="537" mass="58973">MKQLINVKDSPYKAVGDGKADDTKAIQKAIDAAGLGGNVSIPKGNYRITDTLNIGFYPGLSIDGENWEGTVILMDASNRPIFRFNKQDTHTVTLSNLNLQYKTQQTKDGQPNSSAIEYTNSASNESGMYHHIYRKVRVTYATYGFNINSKDQLPIWGCKWEDIIMSNIGTTCFRIRSGQPVGKPMNMFENIKIFQNAKAVSSYAFDMQSEFLIDALDIEGWKNGILINDSGFNCVIRYVHAEHHVITEDYSSLFILQDGSYDVSAIDVSIKAWTNSQHTLLQGNPNSTLNARNIRVHSEDTLVGGNMSIIGTFRKAVVAGLQKGSDSDRVDSYTGYLNYVWNIYSVDGLPPYIEDGYALPVASNDYRGRMFYKRVSKGSDLLYLCIKDTNNAFTWKDITSSGGGVVSPHASTHISGGTDTIPNAGSGSGLMTSSDKAKLDKIDQNANYYVHPDTHPATIIVEDSKHRFVTDADKVAWNNAASGGGTTVKAEQLATLPAANADSRGRIVLLLGAVNTADATYVCKKLADNTYDWKQID</sequence>
<dbReference type="InterPro" id="IPR012334">
    <property type="entry name" value="Pectin_lyas_fold"/>
</dbReference>
<keyword evidence="3" id="KW-1185">Reference proteome</keyword>
<dbReference type="Gene3D" id="2.160.20.10">
    <property type="entry name" value="Single-stranded right-handed beta-helix, Pectin lyase-like"/>
    <property type="match status" value="1"/>
</dbReference>
<gene>
    <name evidence="2" type="ORF">KCTCHS21_11930</name>
</gene>
<accession>A0A3T1D132</accession>
<dbReference type="InterPro" id="IPR011050">
    <property type="entry name" value="Pectin_lyase_fold/virulence"/>
</dbReference>
<feature type="domain" description="Rhamnogalacturonase A/B/Epimerase-like pectate lyase" evidence="1">
    <location>
        <begin position="5"/>
        <end position="225"/>
    </location>
</feature>
<protein>
    <recommendedName>
        <fullName evidence="1">Rhamnogalacturonase A/B/Epimerase-like pectate lyase domain-containing protein</fullName>
    </recommendedName>
</protein>
<name>A0A3T1D132_9BACL</name>
<evidence type="ECO:0000313" key="2">
    <source>
        <dbReference type="EMBL" id="BBI31794.1"/>
    </source>
</evidence>
<dbReference type="AlphaFoldDB" id="A0A3T1D132"/>
<dbReference type="Proteomes" id="UP000289856">
    <property type="component" value="Chromosome"/>
</dbReference>
<dbReference type="InterPro" id="IPR024535">
    <property type="entry name" value="RHGA/B-epi-like_pectate_lyase"/>
</dbReference>
<reference evidence="2 3" key="1">
    <citation type="submission" date="2019-01" db="EMBL/GenBank/DDBJ databases">
        <title>Complete genome sequence of Cohnella hallensis HS21 isolated from Korean fir (Abies koreana) rhizospheric soil.</title>
        <authorList>
            <person name="Jiang L."/>
            <person name="Kang S.W."/>
            <person name="Kim S."/>
            <person name="Jung J."/>
            <person name="Kim C.Y."/>
            <person name="Kim D.H."/>
            <person name="Kim S.W."/>
            <person name="Lee J."/>
        </authorList>
    </citation>
    <scope>NUCLEOTIDE SEQUENCE [LARGE SCALE GENOMIC DNA]</scope>
    <source>
        <strain evidence="2 3">HS21</strain>
    </source>
</reference>
<proteinExistence type="predicted"/>